<dbReference type="PANTHER" id="PTHR30118">
    <property type="entry name" value="HTH-TYPE TRANSCRIPTIONAL REGULATOR LEUO-RELATED"/>
    <property type="match status" value="1"/>
</dbReference>
<dbReference type="SUPFAM" id="SSF46785">
    <property type="entry name" value="Winged helix' DNA-binding domain"/>
    <property type="match status" value="1"/>
</dbReference>
<accession>A0A1M7YWU3</accession>
<dbReference type="Gene3D" id="3.40.190.10">
    <property type="entry name" value="Periplasmic binding protein-like II"/>
    <property type="match status" value="2"/>
</dbReference>
<dbReference type="GO" id="GO:0003700">
    <property type="term" value="F:DNA-binding transcription factor activity"/>
    <property type="evidence" value="ECO:0007669"/>
    <property type="project" value="InterPro"/>
</dbReference>
<dbReference type="InterPro" id="IPR036390">
    <property type="entry name" value="WH_DNA-bd_sf"/>
</dbReference>
<name>A0A1M7YWU3_9VIBR</name>
<reference evidence="7" key="1">
    <citation type="submission" date="2016-12" db="EMBL/GenBank/DDBJ databases">
        <authorList>
            <person name="Rodrigo-Torres L."/>
            <person name="Arahal R.D."/>
            <person name="Lucena T."/>
        </authorList>
    </citation>
    <scope>NUCLEOTIDE SEQUENCE [LARGE SCALE GENOMIC DNA]</scope>
</reference>
<protein>
    <submittedName>
        <fullName evidence="6">HTH-type transcriptional regulator LeuO</fullName>
    </submittedName>
</protein>
<dbReference type="CDD" id="cd08417">
    <property type="entry name" value="PBP2_Nitroaromatics_like"/>
    <property type="match status" value="1"/>
</dbReference>
<keyword evidence="4" id="KW-0804">Transcription</keyword>
<dbReference type="SUPFAM" id="SSF53850">
    <property type="entry name" value="Periplasmic binding protein-like II"/>
    <property type="match status" value="1"/>
</dbReference>
<dbReference type="InterPro" id="IPR050389">
    <property type="entry name" value="LysR-type_TF"/>
</dbReference>
<dbReference type="Gene3D" id="1.10.10.10">
    <property type="entry name" value="Winged helix-like DNA-binding domain superfamily/Winged helix DNA-binding domain"/>
    <property type="match status" value="1"/>
</dbReference>
<evidence type="ECO:0000256" key="2">
    <source>
        <dbReference type="ARBA" id="ARBA00023015"/>
    </source>
</evidence>
<evidence type="ECO:0000256" key="1">
    <source>
        <dbReference type="ARBA" id="ARBA00009437"/>
    </source>
</evidence>
<evidence type="ECO:0000259" key="5">
    <source>
        <dbReference type="PROSITE" id="PS50931"/>
    </source>
</evidence>
<evidence type="ECO:0000313" key="6">
    <source>
        <dbReference type="EMBL" id="SHO57068.1"/>
    </source>
</evidence>
<keyword evidence="7" id="KW-1185">Reference proteome</keyword>
<dbReference type="Pfam" id="PF03466">
    <property type="entry name" value="LysR_substrate"/>
    <property type="match status" value="1"/>
</dbReference>
<dbReference type="InterPro" id="IPR000847">
    <property type="entry name" value="LysR_HTH_N"/>
</dbReference>
<dbReference type="InterPro" id="IPR005119">
    <property type="entry name" value="LysR_subst-bd"/>
</dbReference>
<dbReference type="PRINTS" id="PR00039">
    <property type="entry name" value="HTHLYSR"/>
</dbReference>
<sequence length="319" mass="36383">MLSAELQHLDMKSLMGLLYLLEENNVGRAANRLFLSQSAMSRLLQRLRDAFDDPLFIRTSKGMIPTARATALEHPVRVMIENMAGLNSPQTFSPDKTERTFRLQTTHYQAQAYVPFIASQFYQHAMHASLETSTVTENSLLHTTDNQADVVLCSEYIQVPNTFERQLLGYEKFGCIMSASHPLAKKSSITLDDYLKYHHILVSIGGSSRIYMNDALAERVRERHFAFRTPYFLAALATVGRTNLLLSSSRLLAERFQEQFQLVIRDLPFGFPDPRYYICWPKATENDPGGQWFRQLCGQVVREHIPYPSPDGNNESPVI</sequence>
<keyword evidence="3" id="KW-0238">DNA-binding</keyword>
<dbReference type="RefSeq" id="WP_200796933.1">
    <property type="nucleotide sequence ID" value="NZ_AP024898.1"/>
</dbReference>
<dbReference type="InterPro" id="IPR037402">
    <property type="entry name" value="YidZ_PBP2"/>
</dbReference>
<dbReference type="GO" id="GO:0003677">
    <property type="term" value="F:DNA binding"/>
    <property type="evidence" value="ECO:0007669"/>
    <property type="project" value="UniProtKB-KW"/>
</dbReference>
<gene>
    <name evidence="6" type="primary">leuO_1</name>
    <name evidence="6" type="ORF">VQ7734_02837</name>
</gene>
<evidence type="ECO:0000256" key="4">
    <source>
        <dbReference type="ARBA" id="ARBA00023163"/>
    </source>
</evidence>
<dbReference type="Proteomes" id="UP000184600">
    <property type="component" value="Unassembled WGS sequence"/>
</dbReference>
<evidence type="ECO:0000313" key="7">
    <source>
        <dbReference type="Proteomes" id="UP000184600"/>
    </source>
</evidence>
<dbReference type="PANTHER" id="PTHR30118:SF15">
    <property type="entry name" value="TRANSCRIPTIONAL REGULATORY PROTEIN"/>
    <property type="match status" value="1"/>
</dbReference>
<dbReference type="EMBL" id="FRFG01000031">
    <property type="protein sequence ID" value="SHO57068.1"/>
    <property type="molecule type" value="Genomic_DNA"/>
</dbReference>
<dbReference type="AlphaFoldDB" id="A0A1M7YWU3"/>
<dbReference type="PROSITE" id="PS50931">
    <property type="entry name" value="HTH_LYSR"/>
    <property type="match status" value="1"/>
</dbReference>
<keyword evidence="2" id="KW-0805">Transcription regulation</keyword>
<dbReference type="STRING" id="1117707.VQ7734_02837"/>
<evidence type="ECO:0000256" key="3">
    <source>
        <dbReference type="ARBA" id="ARBA00023125"/>
    </source>
</evidence>
<organism evidence="6 7">
    <name type="scientific">Vibrio quintilis</name>
    <dbReference type="NCBI Taxonomy" id="1117707"/>
    <lineage>
        <taxon>Bacteria</taxon>
        <taxon>Pseudomonadati</taxon>
        <taxon>Pseudomonadota</taxon>
        <taxon>Gammaproteobacteria</taxon>
        <taxon>Vibrionales</taxon>
        <taxon>Vibrionaceae</taxon>
        <taxon>Vibrio</taxon>
    </lineage>
</organism>
<proteinExistence type="inferred from homology"/>
<comment type="similarity">
    <text evidence="1">Belongs to the LysR transcriptional regulatory family.</text>
</comment>
<feature type="domain" description="HTH lysR-type" evidence="5">
    <location>
        <begin position="9"/>
        <end position="66"/>
    </location>
</feature>
<dbReference type="Pfam" id="PF00126">
    <property type="entry name" value="HTH_1"/>
    <property type="match status" value="1"/>
</dbReference>
<dbReference type="InterPro" id="IPR036388">
    <property type="entry name" value="WH-like_DNA-bd_sf"/>
</dbReference>